<dbReference type="GeneID" id="68852115"/>
<protein>
    <recommendedName>
        <fullName evidence="3">DUF8125 domain-containing protein</fullName>
    </recommendedName>
</protein>
<dbReference type="Proteomes" id="UP000662973">
    <property type="component" value="Chromosome"/>
</dbReference>
<evidence type="ECO:0000256" key="1">
    <source>
        <dbReference type="SAM" id="MobiDB-lite"/>
    </source>
</evidence>
<proteinExistence type="predicted"/>
<reference evidence="4 5" key="1">
    <citation type="submission" date="2020-11" db="EMBL/GenBank/DDBJ databases">
        <title>Carbohydrate-dependent, anaerobic sulfur respiration: A novel catabolism in halophilic archaea.</title>
        <authorList>
            <person name="Sorokin D.Y."/>
            <person name="Messina E."/>
            <person name="Smedile F."/>
            <person name="La Cono V."/>
            <person name="Hallsworth J.E."/>
            <person name="Yakimov M.M."/>
        </authorList>
    </citation>
    <scope>NUCLEOTIDE SEQUENCE [LARGE SCALE GENOMIC DNA]</scope>
    <source>
        <strain evidence="4 5">HSR12-2</strain>
    </source>
</reference>
<dbReference type="KEGG" id="hds:HSR122_1484"/>
<evidence type="ECO:0000313" key="5">
    <source>
        <dbReference type="Proteomes" id="UP000662973"/>
    </source>
</evidence>
<keyword evidence="5" id="KW-1185">Reference proteome</keyword>
<sequence length="268" mass="29853">MSDESRGKSRAELAVELLKAYRNWIGLAALLVVGTIVAALTLLGISLPEISLGREQKVFLLSAVLLGLAGYFPLVKIYQWLYDPPKRYLVQPAVSDDEGGIYELSPTAFENLTVKGGQLYQWPGTKYPTYGVEWYDPETNFAKASWRGSASDEELLKEQAKIDEIRDHLEEKAKERDVLVTRAETIVREAVMANARLLVQEYNRASLLDVTALSDRIDDVLEQVDLTAELNEQDRRKTDPETDPADPDLDPGQPTRTPAATDGGTDEQ</sequence>
<accession>A0A897N856</accession>
<keyword evidence="2" id="KW-1133">Transmembrane helix</keyword>
<organism evidence="4 5">
    <name type="scientific">Halapricum desulfuricans</name>
    <dbReference type="NCBI Taxonomy" id="2841257"/>
    <lineage>
        <taxon>Archaea</taxon>
        <taxon>Methanobacteriati</taxon>
        <taxon>Methanobacteriota</taxon>
        <taxon>Stenosarchaea group</taxon>
        <taxon>Halobacteria</taxon>
        <taxon>Halobacteriales</taxon>
        <taxon>Haloarculaceae</taxon>
        <taxon>Halapricum</taxon>
    </lineage>
</organism>
<feature type="domain" description="DUF8125" evidence="3">
    <location>
        <begin position="154"/>
        <end position="229"/>
    </location>
</feature>
<name>A0A897N856_9EURY</name>
<keyword evidence="2" id="KW-0472">Membrane</keyword>
<dbReference type="RefSeq" id="WP_229112090.1">
    <property type="nucleotide sequence ID" value="NZ_CP064788.1"/>
</dbReference>
<gene>
    <name evidence="4" type="ORF">HSR122_1484</name>
</gene>
<feature type="region of interest" description="Disordered" evidence="1">
    <location>
        <begin position="228"/>
        <end position="268"/>
    </location>
</feature>
<feature type="transmembrane region" description="Helical" evidence="2">
    <location>
        <begin position="24"/>
        <end position="46"/>
    </location>
</feature>
<dbReference type="EMBL" id="CP064788">
    <property type="protein sequence ID" value="QSG08877.1"/>
    <property type="molecule type" value="Genomic_DNA"/>
</dbReference>
<dbReference type="InterPro" id="IPR058438">
    <property type="entry name" value="DUF8125"/>
</dbReference>
<feature type="transmembrane region" description="Helical" evidence="2">
    <location>
        <begin position="58"/>
        <end position="81"/>
    </location>
</feature>
<evidence type="ECO:0000259" key="3">
    <source>
        <dbReference type="Pfam" id="PF26447"/>
    </source>
</evidence>
<dbReference type="AlphaFoldDB" id="A0A897N856"/>
<dbReference type="InterPro" id="IPR058439">
    <property type="entry name" value="DUF8126"/>
</dbReference>
<evidence type="ECO:0000256" key="2">
    <source>
        <dbReference type="SAM" id="Phobius"/>
    </source>
</evidence>
<dbReference type="Pfam" id="PF26446">
    <property type="entry name" value="DUF8125"/>
    <property type="match status" value="1"/>
</dbReference>
<evidence type="ECO:0000313" key="4">
    <source>
        <dbReference type="EMBL" id="QSG08877.1"/>
    </source>
</evidence>
<keyword evidence="2" id="KW-0812">Transmembrane</keyword>
<dbReference type="Pfam" id="PF26447">
    <property type="entry name" value="DUF8126"/>
    <property type="match status" value="1"/>
</dbReference>